<feature type="compositionally biased region" description="Low complexity" evidence="1">
    <location>
        <begin position="592"/>
        <end position="610"/>
    </location>
</feature>
<feature type="region of interest" description="Disordered" evidence="1">
    <location>
        <begin position="1195"/>
        <end position="1239"/>
    </location>
</feature>
<feature type="compositionally biased region" description="Basic residues" evidence="1">
    <location>
        <begin position="1040"/>
        <end position="1051"/>
    </location>
</feature>
<feature type="region of interest" description="Disordered" evidence="1">
    <location>
        <begin position="1475"/>
        <end position="1547"/>
    </location>
</feature>
<feature type="compositionally biased region" description="Polar residues" evidence="1">
    <location>
        <begin position="520"/>
        <end position="530"/>
    </location>
</feature>
<feature type="compositionally biased region" description="Acidic residues" evidence="1">
    <location>
        <begin position="1538"/>
        <end position="1547"/>
    </location>
</feature>
<feature type="compositionally biased region" description="Low complexity" evidence="1">
    <location>
        <begin position="183"/>
        <end position="192"/>
    </location>
</feature>
<feature type="compositionally biased region" description="Polar residues" evidence="1">
    <location>
        <begin position="129"/>
        <end position="140"/>
    </location>
</feature>
<feature type="compositionally biased region" description="Low complexity" evidence="1">
    <location>
        <begin position="141"/>
        <end position="150"/>
    </location>
</feature>
<feature type="compositionally biased region" description="Low complexity" evidence="1">
    <location>
        <begin position="835"/>
        <end position="847"/>
    </location>
</feature>
<feature type="region of interest" description="Disordered" evidence="1">
    <location>
        <begin position="1132"/>
        <end position="1152"/>
    </location>
</feature>
<sequence length="1547" mass="169188">MLSALSQSSIANSNNSNSSSNNNHQPSQSRSQSPTKKSSSAFKTEPELDIRRINELQEEERQGSSYGEATSAAGEDESASASNYDSSSNNNRMDYANDDSVHPLAPAPHSSESSSRRNSSAHPSSSSSGQNNYYTSSPAIQPQQHQQLLKLKTEHGFSTAPVPVPDNAGLAQNNSEDMDERSAGSSRRASSSEVNMGGPNESMMVRDDRDDRENEDDDDDDDNELNERSQRLVVDTSSPSMRHDGMSTLVGTPETASLNADTPTTTTGTTAPSSRRGSLRTMTATLPRSALQEETIALFKQYRNLIPCAKCFCRNTIQRDGMSDGNLRFKCRPPVSMSLICNKSYSESKIRNMIAGVVYGHSLPDTNASGGATSPGENVLALAPPPVTKPSRRASTKNDSSPRLGAEITSERLQRLKEDPEEQLPENPLSMEIIPDDRGMSGGHQQHPLDVRRPSQPYPHQGSVSRRASVQQLRRPSLVDDEGMMMDYEDNAPSGPHPTYLQVPGTPPMEGDDSRHYRSRTSYNQPPRSVTPTGPPHPSSGGGPPPATSGRQGGQKLHHSHSHPNIGQQRHQQYLEQQEREHRGSFSGQGHPSQLSSSSQSQPQRLLQRPLAKRESIHQMGGGPERRSSQPSPNPGSKYLPGPGAMHEAHSPAMISSPRSSPGREMGTHHHSHGSSGHEHSGAPTMRSIPGSAWYEDNNQGYLSRRMSQPHPSYGYSGNHSGLPPAMPSHLAHPYDRRASEIEDYPPVHREKYEKLNASTLLPPGPNGSSSGSSSSSLSRHSLQKMKPLAHPVSPNSAFESRQHPLDPAEPELIEEGGSRQPLTPYSRSGGPGGNSSNPGSSSPWLGSGNGNGGGSSSGAVTPQSEPMRYSHSMGNSAATTSSSSGGGAYSSGPRPSLRHQSSLSNIYHQTPRQDDRDRFEGENEMDMSPDYHDVDADGRPIARMRHQSLKRKSLGQPLARSNSHQNLYSTSMQQQQPSHSHHSSHHSHHHPQQQLSQQQRDHHSHHHHHHGQYHHSSHHQHQNQHRDQQQNPMSTVPRDHHHHSHHHNQHQQHQDLNAALPPPPNSMGIKMTCFPNALSKTSTHPSPTTKTMDSSEHMALPLSQCSKIVIEIHQPRNAQAYTSAISLPPTAASAAQQQQEQVGSKKESGLPVELRKTSAAAAHLARSSSSIIGHRRSASRDLVSYGACKKRRADSVDDASGLRSERDSLEEEDEDAEQEEEEEEEDAHGDEDEKATGSVAEAAAAAVVAAAAADTKTSIDVDVDEERSRPEISNNACPDAIQVFGIDYLAQHQQQPDKKSTGLLGLGLGLPSSTSLSVDKTVDALQVARASSYVVLEDQKEMGVDYSLFTRVETAGWRILIPPNVVASFRSEDFGLMLKPKGLADADMQDQHDAAPIQEQEHQHAQKDMLGEKLLRREDEEEQEEEEVLVFENNEEDDVGTEGVRRIALRDDDSRAEDSVTAVKSVSYYHRHTHHQLQHQQQHHLEQDLEMQDDEETTTAVETVPVTASAQHQSPLPSHDGEQGQDEGQGVVKETEQEGDIEMDRE</sequence>
<feature type="compositionally biased region" description="Polar residues" evidence="1">
    <location>
        <begin position="462"/>
        <end position="474"/>
    </location>
</feature>
<evidence type="ECO:0000313" key="3">
    <source>
        <dbReference type="Proteomes" id="UP000078512"/>
    </source>
</evidence>
<feature type="compositionally biased region" description="Low complexity" evidence="1">
    <location>
        <begin position="1499"/>
        <end position="1511"/>
    </location>
</feature>
<feature type="region of interest" description="Disordered" evidence="1">
    <location>
        <begin position="1"/>
        <end position="279"/>
    </location>
</feature>
<dbReference type="OrthoDB" id="2449163at2759"/>
<feature type="compositionally biased region" description="Acidic residues" evidence="1">
    <location>
        <begin position="479"/>
        <end position="490"/>
    </location>
</feature>
<feature type="compositionally biased region" description="Polar residues" evidence="1">
    <location>
        <begin position="697"/>
        <end position="720"/>
    </location>
</feature>
<feature type="compositionally biased region" description="Low complexity" evidence="1">
    <location>
        <begin position="873"/>
        <end position="884"/>
    </location>
</feature>
<feature type="compositionally biased region" description="Low complexity" evidence="1">
    <location>
        <begin position="262"/>
        <end position="276"/>
    </location>
</feature>
<gene>
    <name evidence="2" type="ORF">K457DRAFT_13699</name>
</gene>
<feature type="compositionally biased region" description="Basic and acidic residues" evidence="1">
    <location>
        <begin position="44"/>
        <end position="62"/>
    </location>
</feature>
<feature type="compositionally biased region" description="Polar residues" evidence="1">
    <location>
        <begin position="899"/>
        <end position="911"/>
    </location>
</feature>
<feature type="compositionally biased region" description="Low complexity" evidence="1">
    <location>
        <begin position="759"/>
        <end position="779"/>
    </location>
</feature>
<feature type="compositionally biased region" description="Basic and acidic residues" evidence="1">
    <location>
        <begin position="733"/>
        <end position="755"/>
    </location>
</feature>
<feature type="compositionally biased region" description="Gly residues" evidence="1">
    <location>
        <begin position="848"/>
        <end position="857"/>
    </location>
</feature>
<feature type="region of interest" description="Disordered" evidence="1">
    <location>
        <begin position="969"/>
        <end position="1071"/>
    </location>
</feature>
<proteinExistence type="predicted"/>
<feature type="compositionally biased region" description="Basic and acidic residues" evidence="1">
    <location>
        <begin position="912"/>
        <end position="922"/>
    </location>
</feature>
<dbReference type="Proteomes" id="UP000078512">
    <property type="component" value="Unassembled WGS sequence"/>
</dbReference>
<feature type="compositionally biased region" description="Basic residues" evidence="1">
    <location>
        <begin position="980"/>
        <end position="992"/>
    </location>
</feature>
<feature type="compositionally biased region" description="Acidic residues" evidence="1">
    <location>
        <begin position="1489"/>
        <end position="1498"/>
    </location>
</feature>
<name>A0A197KCB9_9FUNG</name>
<organism evidence="2 3">
    <name type="scientific">Linnemannia elongata AG-77</name>
    <dbReference type="NCBI Taxonomy" id="1314771"/>
    <lineage>
        <taxon>Eukaryota</taxon>
        <taxon>Fungi</taxon>
        <taxon>Fungi incertae sedis</taxon>
        <taxon>Mucoromycota</taxon>
        <taxon>Mortierellomycotina</taxon>
        <taxon>Mortierellomycetes</taxon>
        <taxon>Mortierellales</taxon>
        <taxon>Mortierellaceae</taxon>
        <taxon>Linnemannia</taxon>
    </lineage>
</organism>
<dbReference type="EMBL" id="KV442015">
    <property type="protein sequence ID" value="OAQ35140.1"/>
    <property type="molecule type" value="Genomic_DNA"/>
</dbReference>
<feature type="compositionally biased region" description="Acidic residues" evidence="1">
    <location>
        <begin position="1209"/>
        <end position="1234"/>
    </location>
</feature>
<feature type="compositionally biased region" description="Low complexity" evidence="1">
    <location>
        <begin position="1"/>
        <end position="40"/>
    </location>
</feature>
<feature type="compositionally biased region" description="Basic residues" evidence="1">
    <location>
        <begin position="1003"/>
        <end position="1024"/>
    </location>
</feature>
<feature type="compositionally biased region" description="Low complexity" evidence="1">
    <location>
        <begin position="107"/>
        <end position="128"/>
    </location>
</feature>
<feature type="compositionally biased region" description="Basic and acidic residues" evidence="1">
    <location>
        <begin position="409"/>
        <end position="418"/>
    </location>
</feature>
<keyword evidence="3" id="KW-1185">Reference proteome</keyword>
<feature type="compositionally biased region" description="Low complexity" evidence="1">
    <location>
        <begin position="68"/>
        <end position="91"/>
    </location>
</feature>
<accession>A0A197KCB9</accession>
<feature type="compositionally biased region" description="Pro residues" evidence="1">
    <location>
        <begin position="533"/>
        <end position="547"/>
    </location>
</feature>
<evidence type="ECO:0000313" key="2">
    <source>
        <dbReference type="EMBL" id="OAQ35140.1"/>
    </source>
</evidence>
<feature type="compositionally biased region" description="Acidic residues" evidence="1">
    <location>
        <begin position="213"/>
        <end position="224"/>
    </location>
</feature>
<feature type="region of interest" description="Disordered" evidence="1">
    <location>
        <begin position="368"/>
        <end position="939"/>
    </location>
</feature>
<feature type="compositionally biased region" description="Basic and acidic residues" evidence="1">
    <location>
        <begin position="930"/>
        <end position="939"/>
    </location>
</feature>
<evidence type="ECO:0000256" key="1">
    <source>
        <dbReference type="SAM" id="MobiDB-lite"/>
    </source>
</evidence>
<feature type="compositionally biased region" description="Low complexity" evidence="1">
    <location>
        <begin position="1132"/>
        <end position="1142"/>
    </location>
</feature>
<reference evidence="2 3" key="1">
    <citation type="submission" date="2016-05" db="EMBL/GenBank/DDBJ databases">
        <title>Genome sequencing reveals origins of a unique bacterial endosymbiosis in the earliest lineages of terrestrial Fungi.</title>
        <authorList>
            <consortium name="DOE Joint Genome Institute"/>
            <person name="Uehling J."/>
            <person name="Gryganskyi A."/>
            <person name="Hameed K."/>
            <person name="Tschaplinski T."/>
            <person name="Misztal P."/>
            <person name="Wu S."/>
            <person name="Desiro A."/>
            <person name="Vande Pol N."/>
            <person name="Du Z.-Y."/>
            <person name="Zienkiewicz A."/>
            <person name="Zienkiewicz K."/>
            <person name="Morin E."/>
            <person name="Tisserant E."/>
            <person name="Splivallo R."/>
            <person name="Hainaut M."/>
            <person name="Henrissat B."/>
            <person name="Ohm R."/>
            <person name="Kuo A."/>
            <person name="Yan J."/>
            <person name="Lipzen A."/>
            <person name="Nolan M."/>
            <person name="Labutti K."/>
            <person name="Barry K."/>
            <person name="Goldstein A."/>
            <person name="Labbe J."/>
            <person name="Schadt C."/>
            <person name="Tuskan G."/>
            <person name="Grigoriev I."/>
            <person name="Martin F."/>
            <person name="Vilgalys R."/>
            <person name="Bonito G."/>
        </authorList>
    </citation>
    <scope>NUCLEOTIDE SEQUENCE [LARGE SCALE GENOMIC DNA]</scope>
    <source>
        <strain evidence="2 3">AG-77</strain>
    </source>
</reference>
<protein>
    <submittedName>
        <fullName evidence="2">Uncharacterized protein</fullName>
    </submittedName>
</protein>